<protein>
    <submittedName>
        <fullName evidence="2">Transmembrane signal receptor</fullName>
    </submittedName>
</protein>
<evidence type="ECO:0000259" key="1">
    <source>
        <dbReference type="Pfam" id="PF07727"/>
    </source>
</evidence>
<proteinExistence type="predicted"/>
<organism evidence="2 3">
    <name type="scientific">Lithospermum erythrorhizon</name>
    <name type="common">Purple gromwell</name>
    <name type="synonym">Lithospermum officinale var. erythrorhizon</name>
    <dbReference type="NCBI Taxonomy" id="34254"/>
    <lineage>
        <taxon>Eukaryota</taxon>
        <taxon>Viridiplantae</taxon>
        <taxon>Streptophyta</taxon>
        <taxon>Embryophyta</taxon>
        <taxon>Tracheophyta</taxon>
        <taxon>Spermatophyta</taxon>
        <taxon>Magnoliopsida</taxon>
        <taxon>eudicotyledons</taxon>
        <taxon>Gunneridae</taxon>
        <taxon>Pentapetalae</taxon>
        <taxon>asterids</taxon>
        <taxon>lamiids</taxon>
        <taxon>Boraginales</taxon>
        <taxon>Boraginaceae</taxon>
        <taxon>Boraginoideae</taxon>
        <taxon>Lithospermeae</taxon>
        <taxon>Lithospermum</taxon>
    </lineage>
</organism>
<sequence length="120" mass="13675">MVYVDDVLIVSDSMTEVVTIKQHLHEAFTIEDLGLDKYVLGIELIHTTKEVYMNQRKYILDILADTGLIGCKTANTPKIIKVDLTTTTSNLLPDQSEYRRLVGRLLYLAFTRPDITFVVQ</sequence>
<evidence type="ECO:0000313" key="2">
    <source>
        <dbReference type="EMBL" id="GAA0170723.1"/>
    </source>
</evidence>
<keyword evidence="2" id="KW-0675">Receptor</keyword>
<keyword evidence="2" id="KW-0812">Transmembrane</keyword>
<feature type="domain" description="Reverse transcriptase Ty1/copia-type" evidence="1">
    <location>
        <begin position="2"/>
        <end position="79"/>
    </location>
</feature>
<gene>
    <name evidence="2" type="ORF">LIER_24922</name>
</gene>
<dbReference type="SUPFAM" id="SSF56672">
    <property type="entry name" value="DNA/RNA polymerases"/>
    <property type="match status" value="1"/>
</dbReference>
<dbReference type="Proteomes" id="UP001454036">
    <property type="component" value="Unassembled WGS sequence"/>
</dbReference>
<comment type="caution">
    <text evidence="2">The sequence shown here is derived from an EMBL/GenBank/DDBJ whole genome shotgun (WGS) entry which is preliminary data.</text>
</comment>
<dbReference type="AlphaFoldDB" id="A0AAV3R431"/>
<keyword evidence="3" id="KW-1185">Reference proteome</keyword>
<dbReference type="InterPro" id="IPR013103">
    <property type="entry name" value="RVT_2"/>
</dbReference>
<name>A0AAV3R431_LITER</name>
<accession>A0AAV3R431</accession>
<dbReference type="InterPro" id="IPR043502">
    <property type="entry name" value="DNA/RNA_pol_sf"/>
</dbReference>
<evidence type="ECO:0000313" key="3">
    <source>
        <dbReference type="Proteomes" id="UP001454036"/>
    </source>
</evidence>
<reference evidence="2 3" key="1">
    <citation type="submission" date="2024-01" db="EMBL/GenBank/DDBJ databases">
        <title>The complete chloroplast genome sequence of Lithospermum erythrorhizon: insights into the phylogenetic relationship among Boraginaceae species and the maternal lineages of purple gromwells.</title>
        <authorList>
            <person name="Okada T."/>
            <person name="Watanabe K."/>
        </authorList>
    </citation>
    <scope>NUCLEOTIDE SEQUENCE [LARGE SCALE GENOMIC DNA]</scope>
</reference>
<dbReference type="Pfam" id="PF07727">
    <property type="entry name" value="RVT_2"/>
    <property type="match status" value="1"/>
</dbReference>
<keyword evidence="2" id="KW-0472">Membrane</keyword>
<dbReference type="EMBL" id="BAABME010007367">
    <property type="protein sequence ID" value="GAA0170723.1"/>
    <property type="molecule type" value="Genomic_DNA"/>
</dbReference>